<keyword evidence="2" id="KW-1185">Reference proteome</keyword>
<sequence>MRAMNVMVDGDTAQVLMWRYTVACMAIYR</sequence>
<proteinExistence type="predicted"/>
<evidence type="ECO:0000313" key="1">
    <source>
        <dbReference type="EMBL" id="VVE22539.1"/>
    </source>
</evidence>
<dbReference type="Proteomes" id="UP000400981">
    <property type="component" value="Unassembled WGS sequence"/>
</dbReference>
<gene>
    <name evidence="1" type="ORF">PEP31012_03230</name>
</gene>
<accession>A0A5E4WFP0</accession>
<evidence type="ECO:0000313" key="2">
    <source>
        <dbReference type="Proteomes" id="UP000400981"/>
    </source>
</evidence>
<dbReference type="AlphaFoldDB" id="A0A5E4WFP0"/>
<protein>
    <submittedName>
        <fullName evidence="1">Uncharacterized protein</fullName>
    </submittedName>
</protein>
<name>A0A5E4WFP0_9BURK</name>
<dbReference type="EMBL" id="CABPSH010000008">
    <property type="protein sequence ID" value="VVE22539.1"/>
    <property type="molecule type" value="Genomic_DNA"/>
</dbReference>
<reference evidence="1 2" key="1">
    <citation type="submission" date="2019-08" db="EMBL/GenBank/DDBJ databases">
        <authorList>
            <person name="Peeters C."/>
        </authorList>
    </citation>
    <scope>NUCLEOTIDE SEQUENCE [LARGE SCALE GENOMIC DNA]</scope>
    <source>
        <strain evidence="1 2">LMG 31012</strain>
    </source>
</reference>
<organism evidence="1 2">
    <name type="scientific">Pandoraea eparura</name>
    <dbReference type="NCBI Taxonomy" id="2508291"/>
    <lineage>
        <taxon>Bacteria</taxon>
        <taxon>Pseudomonadati</taxon>
        <taxon>Pseudomonadota</taxon>
        <taxon>Betaproteobacteria</taxon>
        <taxon>Burkholderiales</taxon>
        <taxon>Burkholderiaceae</taxon>
        <taxon>Pandoraea</taxon>
    </lineage>
</organism>